<reference evidence="2" key="1">
    <citation type="journal article" date="2024" name="Proc. Natl. Acad. Sci. U.S.A.">
        <title>Extraordinary preservation of gene collinearity over three hundred million years revealed in homosporous lycophytes.</title>
        <authorList>
            <person name="Li C."/>
            <person name="Wickell D."/>
            <person name="Kuo L.Y."/>
            <person name="Chen X."/>
            <person name="Nie B."/>
            <person name="Liao X."/>
            <person name="Peng D."/>
            <person name="Ji J."/>
            <person name="Jenkins J."/>
            <person name="Williams M."/>
            <person name="Shu S."/>
            <person name="Plott C."/>
            <person name="Barry K."/>
            <person name="Rajasekar S."/>
            <person name="Grimwood J."/>
            <person name="Han X."/>
            <person name="Sun S."/>
            <person name="Hou Z."/>
            <person name="He W."/>
            <person name="Dai G."/>
            <person name="Sun C."/>
            <person name="Schmutz J."/>
            <person name="Leebens-Mack J.H."/>
            <person name="Li F.W."/>
            <person name="Wang L."/>
        </authorList>
    </citation>
    <scope>NUCLEOTIDE SEQUENCE [LARGE SCALE GENOMIC DNA]</scope>
    <source>
        <strain evidence="2">cv. PW_Plant_1</strain>
    </source>
</reference>
<comment type="caution">
    <text evidence="1">The sequence shown here is derived from an EMBL/GenBank/DDBJ whole genome shotgun (WGS) entry which is preliminary data.</text>
</comment>
<accession>A0ACC2E4K3</accession>
<gene>
    <name evidence="1" type="ORF">O6H91_03G029600</name>
</gene>
<sequence>MERQSKRGAMAPMDAEKRLERVMDRLFDHRSASSPSTPAASSAGRSISLLNTGGSLNREKAGLEPQGGYHSPTNVVSASSATEPLCRPWDRGDLFRRLATFKSMTWFGKPQVVGPVACARKGWVNVDIDMVSCYGCGAHQSFPIPASWTKQQVESAAEDFAKRLETGHKSLCPWKGNECAEGLAQFPPTPLDVLVQGYNDRCEALLKLSALPLITGSAINHMKLSKGPQVDRLLACSQRVGTGNLSCNWDKEPGAECIKELQAADNAYHQARKLIGLCGWELRLLPYSVDSDDTHENVCLANPTQSREAVGPKVSVCLKGGFNQQAVTFLAESQFTWDPSAALLECKFCGANVGLWNFTKMARPSPAICPIAEEQPEVSPKDSETPLCQTHASSGSDAWSGGEPNEIVKDVPEVMKSPEHSPCPKGVLDLSLTIAGGPPPTQLNYPASVTATFISVPGFQPMSRQLESSQMGDWVVSQKSREPQEDGHDIGAGESSVSRQNSRLPQTDSVNGIVVDNDGDETDIGISQRATTDFQKRKLAEDTSAVDQISPDIAVEEERYAITGFHKSLDIHVKKRKRQESVHKESNVQLALFKDTPVSSSVNAVNTTCYCKMANSAESVEYLPEGSDGHETGVSGKNEQLARFGADVQANNRQSEEVVEPGSSRSDEGDGEGLGTNVVGVNSNTKTRNICMTGASDGIARNHEAAMEGEVNRTEISYNFLPSTAAETEHVADMVNPQVRRNESVNDRGLTGESVPRMIKKLVVDTHGDSNEVFVSLSLGHGEASVKAKVSQRECEEHRVQAQKIEHRMQDDTNDTIVGLLISGETGTVEHADAEGPQNSKSLHSLTGKYFAGASEAVNSIEDKCLAWNKEDGSFDPVLQHHHFCPWVNINATDISLCGWQLTLDALNALRIKEHIPGGMTESESTASKYKVILGTVFHEKLIWSFLPLMLLNFACWCICPA</sequence>
<organism evidence="1 2">
    <name type="scientific">Diphasiastrum complanatum</name>
    <name type="common">Issler's clubmoss</name>
    <name type="synonym">Lycopodium complanatum</name>
    <dbReference type="NCBI Taxonomy" id="34168"/>
    <lineage>
        <taxon>Eukaryota</taxon>
        <taxon>Viridiplantae</taxon>
        <taxon>Streptophyta</taxon>
        <taxon>Embryophyta</taxon>
        <taxon>Tracheophyta</taxon>
        <taxon>Lycopodiopsida</taxon>
        <taxon>Lycopodiales</taxon>
        <taxon>Lycopodiaceae</taxon>
        <taxon>Lycopodioideae</taxon>
        <taxon>Diphasiastrum</taxon>
    </lineage>
</organism>
<name>A0ACC2E4K3_DIPCM</name>
<keyword evidence="2" id="KW-1185">Reference proteome</keyword>
<proteinExistence type="predicted"/>
<protein>
    <submittedName>
        <fullName evidence="1">Uncharacterized protein</fullName>
    </submittedName>
</protein>
<evidence type="ECO:0000313" key="1">
    <source>
        <dbReference type="EMBL" id="KAJ7561465.1"/>
    </source>
</evidence>
<dbReference type="EMBL" id="CM055094">
    <property type="protein sequence ID" value="KAJ7561465.1"/>
    <property type="molecule type" value="Genomic_DNA"/>
</dbReference>
<evidence type="ECO:0000313" key="2">
    <source>
        <dbReference type="Proteomes" id="UP001162992"/>
    </source>
</evidence>
<dbReference type="Proteomes" id="UP001162992">
    <property type="component" value="Chromosome 3"/>
</dbReference>